<evidence type="ECO:0008006" key="3">
    <source>
        <dbReference type="Google" id="ProtNLM"/>
    </source>
</evidence>
<comment type="caution">
    <text evidence="1">The sequence shown here is derived from an EMBL/GenBank/DDBJ whole genome shotgun (WGS) entry which is preliminary data.</text>
</comment>
<keyword evidence="2" id="KW-1185">Reference proteome</keyword>
<organism evidence="1 2">
    <name type="scientific">Fistulifera solaris</name>
    <name type="common">Oleaginous diatom</name>
    <dbReference type="NCBI Taxonomy" id="1519565"/>
    <lineage>
        <taxon>Eukaryota</taxon>
        <taxon>Sar</taxon>
        <taxon>Stramenopiles</taxon>
        <taxon>Ochrophyta</taxon>
        <taxon>Bacillariophyta</taxon>
        <taxon>Bacillariophyceae</taxon>
        <taxon>Bacillariophycidae</taxon>
        <taxon>Naviculales</taxon>
        <taxon>Naviculaceae</taxon>
        <taxon>Fistulifera</taxon>
    </lineage>
</organism>
<dbReference type="InterPro" id="IPR019587">
    <property type="entry name" value="Polyketide_cyclase/dehydratase"/>
</dbReference>
<sequence>MGALCSKGFGSSKRVSVDCPMEFVWESITDFHHYPEIMSTISSVHCLKEDPGKAITCGTRWRETRSFRGRPVIITKTVTSVDDEQKDFKIVSIHSGFTEPQVGSADLGDAVYTSTFAVKRTAPQRCELHGSYAALYGPWKRRLVAACLEWYLPKAVDRAFDAELKDFANEALARYRRSQVNKNSGQLDS</sequence>
<evidence type="ECO:0000313" key="1">
    <source>
        <dbReference type="EMBL" id="GAX17026.1"/>
    </source>
</evidence>
<name>A0A1Z5JT24_FISSO</name>
<dbReference type="SUPFAM" id="SSF55961">
    <property type="entry name" value="Bet v1-like"/>
    <property type="match status" value="1"/>
</dbReference>
<reference evidence="1 2" key="1">
    <citation type="journal article" date="2015" name="Plant Cell">
        <title>Oil accumulation by the oleaginous diatom Fistulifera solaris as revealed by the genome and transcriptome.</title>
        <authorList>
            <person name="Tanaka T."/>
            <person name="Maeda Y."/>
            <person name="Veluchamy A."/>
            <person name="Tanaka M."/>
            <person name="Abida H."/>
            <person name="Marechal E."/>
            <person name="Bowler C."/>
            <person name="Muto M."/>
            <person name="Sunaga Y."/>
            <person name="Tanaka M."/>
            <person name="Yoshino T."/>
            <person name="Taniguchi T."/>
            <person name="Fukuda Y."/>
            <person name="Nemoto M."/>
            <person name="Matsumoto M."/>
            <person name="Wong P.S."/>
            <person name="Aburatani S."/>
            <person name="Fujibuchi W."/>
        </authorList>
    </citation>
    <scope>NUCLEOTIDE SEQUENCE [LARGE SCALE GENOMIC DNA]</scope>
    <source>
        <strain evidence="1 2">JPCC DA0580</strain>
    </source>
</reference>
<dbReference type="Proteomes" id="UP000198406">
    <property type="component" value="Unassembled WGS sequence"/>
</dbReference>
<dbReference type="InParanoid" id="A0A1Z5JT24"/>
<proteinExistence type="predicted"/>
<dbReference type="Pfam" id="PF10604">
    <property type="entry name" value="Polyketide_cyc2"/>
    <property type="match status" value="1"/>
</dbReference>
<accession>A0A1Z5JT24</accession>
<evidence type="ECO:0000313" key="2">
    <source>
        <dbReference type="Proteomes" id="UP000198406"/>
    </source>
</evidence>
<protein>
    <recommendedName>
        <fullName evidence="3">Coenzyme Q-binding protein COQ10 START domain-containing protein</fullName>
    </recommendedName>
</protein>
<dbReference type="AlphaFoldDB" id="A0A1Z5JT24"/>
<gene>
    <name evidence="1" type="ORF">FisN_5Hh410</name>
</gene>
<dbReference type="Gene3D" id="3.30.530.20">
    <property type="match status" value="1"/>
</dbReference>
<dbReference type="EMBL" id="BDSP01000111">
    <property type="protein sequence ID" value="GAX17026.1"/>
    <property type="molecule type" value="Genomic_DNA"/>
</dbReference>
<dbReference type="InterPro" id="IPR023393">
    <property type="entry name" value="START-like_dom_sf"/>
</dbReference>